<dbReference type="GO" id="GO:0003700">
    <property type="term" value="F:DNA-binding transcription factor activity"/>
    <property type="evidence" value="ECO:0007669"/>
    <property type="project" value="InterPro"/>
</dbReference>
<name>A0A2P6MGG8_ALKUR</name>
<keyword evidence="6" id="KW-1185">Reference proteome</keyword>
<keyword evidence="1" id="KW-0805">Transcription regulation</keyword>
<keyword evidence="2" id="KW-0238">DNA-binding</keyword>
<feature type="domain" description="HTH gntR-type" evidence="4">
    <location>
        <begin position="9"/>
        <end position="77"/>
    </location>
</feature>
<dbReference type="InterPro" id="IPR036388">
    <property type="entry name" value="WH-like_DNA-bd_sf"/>
</dbReference>
<dbReference type="Gene3D" id="1.10.10.10">
    <property type="entry name" value="Winged helix-like DNA-binding domain superfamily/Winged helix DNA-binding domain"/>
    <property type="match status" value="1"/>
</dbReference>
<dbReference type="CDD" id="cd07377">
    <property type="entry name" value="WHTH_GntR"/>
    <property type="match status" value="1"/>
</dbReference>
<organism evidence="5 6">
    <name type="scientific">Alkalicoccus urumqiensis</name>
    <name type="common">Bacillus urumqiensis</name>
    <dbReference type="NCBI Taxonomy" id="1548213"/>
    <lineage>
        <taxon>Bacteria</taxon>
        <taxon>Bacillati</taxon>
        <taxon>Bacillota</taxon>
        <taxon>Bacilli</taxon>
        <taxon>Bacillales</taxon>
        <taxon>Bacillaceae</taxon>
        <taxon>Alkalicoccus</taxon>
    </lineage>
</organism>
<dbReference type="GO" id="GO:0003677">
    <property type="term" value="F:DNA binding"/>
    <property type="evidence" value="ECO:0007669"/>
    <property type="project" value="UniProtKB-KW"/>
</dbReference>
<dbReference type="OrthoDB" id="362473at2"/>
<dbReference type="AlphaFoldDB" id="A0A2P6MGG8"/>
<dbReference type="InterPro" id="IPR036390">
    <property type="entry name" value="WH_DNA-bd_sf"/>
</dbReference>
<evidence type="ECO:0000313" key="5">
    <source>
        <dbReference type="EMBL" id="PRO65367.1"/>
    </source>
</evidence>
<dbReference type="EMBL" id="PVNS01000008">
    <property type="protein sequence ID" value="PRO65367.1"/>
    <property type="molecule type" value="Genomic_DNA"/>
</dbReference>
<sequence>MTLAFDHQRPIYIQLMEYLYYQICQGERPPESRLPSVRDFALETGVNPNTASRAYMELEREGIVESRRGQGTFVTGSRETIASLKRRLAEEQTAGYIQQMKQLGLEHDDCRQLIENLRKELCDEN</sequence>
<gene>
    <name evidence="5" type="ORF">C6I21_09395</name>
</gene>
<dbReference type="RefSeq" id="WP_105959206.1">
    <property type="nucleotide sequence ID" value="NZ_PVNS01000008.1"/>
</dbReference>
<dbReference type="InterPro" id="IPR000524">
    <property type="entry name" value="Tscrpt_reg_HTH_GntR"/>
</dbReference>
<evidence type="ECO:0000256" key="1">
    <source>
        <dbReference type="ARBA" id="ARBA00023015"/>
    </source>
</evidence>
<evidence type="ECO:0000256" key="3">
    <source>
        <dbReference type="ARBA" id="ARBA00023163"/>
    </source>
</evidence>
<dbReference type="Proteomes" id="UP000243650">
    <property type="component" value="Unassembled WGS sequence"/>
</dbReference>
<evidence type="ECO:0000256" key="2">
    <source>
        <dbReference type="ARBA" id="ARBA00023125"/>
    </source>
</evidence>
<dbReference type="SUPFAM" id="SSF46785">
    <property type="entry name" value="Winged helix' DNA-binding domain"/>
    <property type="match status" value="1"/>
</dbReference>
<evidence type="ECO:0000259" key="4">
    <source>
        <dbReference type="PROSITE" id="PS50949"/>
    </source>
</evidence>
<dbReference type="PANTHER" id="PTHR38445:SF6">
    <property type="entry name" value="GNTR-FAMILY TRANSCRIPTIONAL REGULATOR"/>
    <property type="match status" value="1"/>
</dbReference>
<reference evidence="5 6" key="1">
    <citation type="submission" date="2018-03" db="EMBL/GenBank/DDBJ databases">
        <title>Bacillus urumqiensis sp. nov., a moderately haloalkaliphilic bacterium isolated from a salt lake.</title>
        <authorList>
            <person name="Zhao B."/>
            <person name="Liao Z."/>
        </authorList>
    </citation>
    <scope>NUCLEOTIDE SEQUENCE [LARGE SCALE GENOMIC DNA]</scope>
    <source>
        <strain evidence="5 6">BZ-SZ-XJ18</strain>
    </source>
</reference>
<evidence type="ECO:0000313" key="6">
    <source>
        <dbReference type="Proteomes" id="UP000243650"/>
    </source>
</evidence>
<dbReference type="SMART" id="SM00345">
    <property type="entry name" value="HTH_GNTR"/>
    <property type="match status" value="1"/>
</dbReference>
<dbReference type="Pfam" id="PF00392">
    <property type="entry name" value="GntR"/>
    <property type="match status" value="1"/>
</dbReference>
<proteinExistence type="predicted"/>
<keyword evidence="3" id="KW-0804">Transcription</keyword>
<accession>A0A2P6MGG8</accession>
<dbReference type="PANTHER" id="PTHR38445">
    <property type="entry name" value="HTH-TYPE TRANSCRIPTIONAL REPRESSOR YTRA"/>
    <property type="match status" value="1"/>
</dbReference>
<comment type="caution">
    <text evidence="5">The sequence shown here is derived from an EMBL/GenBank/DDBJ whole genome shotgun (WGS) entry which is preliminary data.</text>
</comment>
<dbReference type="PROSITE" id="PS50949">
    <property type="entry name" value="HTH_GNTR"/>
    <property type="match status" value="1"/>
</dbReference>
<protein>
    <submittedName>
        <fullName evidence="5">GntR family transcriptional regulator</fullName>
    </submittedName>
</protein>